<evidence type="ECO:0000256" key="1">
    <source>
        <dbReference type="SAM" id="Phobius"/>
    </source>
</evidence>
<proteinExistence type="predicted"/>
<dbReference type="RefSeq" id="WP_318613923.1">
    <property type="nucleotide sequence ID" value="NZ_CP137846.1"/>
</dbReference>
<dbReference type="AlphaFoldDB" id="A0A3M0A9J3"/>
<name>A0A3M0A9J3_9BACT</name>
<keyword evidence="1" id="KW-1133">Transmembrane helix</keyword>
<gene>
    <name evidence="2" type="ORF">JN00_0112</name>
</gene>
<organism evidence="2 3">
    <name type="scientific">Metamycoplasma subdolum</name>
    <dbReference type="NCBI Taxonomy" id="92407"/>
    <lineage>
        <taxon>Bacteria</taxon>
        <taxon>Bacillati</taxon>
        <taxon>Mycoplasmatota</taxon>
        <taxon>Mycoplasmoidales</taxon>
        <taxon>Metamycoplasmataceae</taxon>
        <taxon>Metamycoplasma</taxon>
    </lineage>
</organism>
<evidence type="ECO:0000313" key="3">
    <source>
        <dbReference type="Proteomes" id="UP000267246"/>
    </source>
</evidence>
<evidence type="ECO:0000313" key="2">
    <source>
        <dbReference type="EMBL" id="RMA79065.1"/>
    </source>
</evidence>
<keyword evidence="3" id="KW-1185">Reference proteome</keyword>
<keyword evidence="1" id="KW-0812">Transmembrane</keyword>
<feature type="transmembrane region" description="Helical" evidence="1">
    <location>
        <begin position="87"/>
        <end position="112"/>
    </location>
</feature>
<feature type="transmembrane region" description="Helical" evidence="1">
    <location>
        <begin position="198"/>
        <end position="221"/>
    </location>
</feature>
<dbReference type="Proteomes" id="UP000267246">
    <property type="component" value="Unassembled WGS sequence"/>
</dbReference>
<comment type="caution">
    <text evidence="2">The sequence shown here is derived from an EMBL/GenBank/DDBJ whole genome shotgun (WGS) entry which is preliminary data.</text>
</comment>
<feature type="transmembrane region" description="Helical" evidence="1">
    <location>
        <begin position="23"/>
        <end position="41"/>
    </location>
</feature>
<feature type="transmembrane region" description="Helical" evidence="1">
    <location>
        <begin position="249"/>
        <end position="275"/>
    </location>
</feature>
<dbReference type="EMBL" id="REFI01000005">
    <property type="protein sequence ID" value="RMA79065.1"/>
    <property type="molecule type" value="Genomic_DNA"/>
</dbReference>
<accession>A0A3M0A9J3</accession>
<dbReference type="InterPro" id="IPR009825">
    <property type="entry name" value="ECF_substrate-spec-like"/>
</dbReference>
<protein>
    <submittedName>
        <fullName evidence="2">Putative membrane protein</fullName>
    </submittedName>
</protein>
<dbReference type="GO" id="GO:0016020">
    <property type="term" value="C:membrane"/>
    <property type="evidence" value="ECO:0007669"/>
    <property type="project" value="InterPro"/>
</dbReference>
<feature type="transmembrane region" description="Helical" evidence="1">
    <location>
        <begin position="164"/>
        <end position="186"/>
    </location>
</feature>
<keyword evidence="1" id="KW-0472">Membrane</keyword>
<reference evidence="2 3" key="1">
    <citation type="submission" date="2018-10" db="EMBL/GenBank/DDBJ databases">
        <title>Genomic Encyclopedia of Archaeal and Bacterial Type Strains, Phase II (KMG-II): from individual species to whole genera.</title>
        <authorList>
            <person name="Goeker M."/>
        </authorList>
    </citation>
    <scope>NUCLEOTIDE SEQUENCE [LARGE SCALE GENOMIC DNA]</scope>
    <source>
        <strain evidence="2 3">ATCC 29870</strain>
    </source>
</reference>
<dbReference type="Gene3D" id="1.10.1760.20">
    <property type="match status" value="1"/>
</dbReference>
<sequence length="292" mass="33753">MTKAILSSFFYKLSRLKYKSKRLTVYEICLFGILLAIYMIARLVERFVFRGPYNISITYAIFIIFGIILGPWKGAFLGILSDTLDQIIFGVSTWMIEYAIIPAIIAFLSGIFRYLIYKDSKTTFVIGLSFLSFLTCFMIAFLLFNSGKIPSVENKLKSDKVSPLIVAIISSISLTLIWTASLSLLITSAKTRNVETKFKCHLFFAILITIFIILILTRWLWGPFAFINYFNRFLAKKSAWTYETKYFPIMIPIIFKSFIEIPVYALIIFAIFPIVRKLRESILFHTSKRSTY</sequence>
<dbReference type="Pfam" id="PF07155">
    <property type="entry name" value="ECF-ribofla_trS"/>
    <property type="match status" value="1"/>
</dbReference>
<feature type="transmembrane region" description="Helical" evidence="1">
    <location>
        <begin position="53"/>
        <end position="72"/>
    </location>
</feature>
<feature type="transmembrane region" description="Helical" evidence="1">
    <location>
        <begin position="124"/>
        <end position="144"/>
    </location>
</feature>